<sequence>MLLWQADHRRLLSRYTGLELAKWVAEGLGKDDQVVIPQLPLELTSPEGIAHLEAEMASPILLKTPWSASGRGLFKIRSRQEKAAANPWVLGKLKQQGALLAEPWLDKLQDLSFHFWVEEEGIQFLGTTYFNTDKDGQFLGCYTTSPTIDLVGSEVRKEMVDHAIPLLWKGLKGMNLNRRYRGPVGIDGLFFKTPEDGVKLHPCIEVNLRYTMGLVNLSMAKYLHPDSVGYWSIQRIRSVEWQAMQMQNPARLVDGKWRQGVFMLTPPPKTEGLMALLVLR</sequence>
<dbReference type="SUPFAM" id="SSF56059">
    <property type="entry name" value="Glutathione synthetase ATP-binding domain-like"/>
    <property type="match status" value="1"/>
</dbReference>
<evidence type="ECO:0000313" key="2">
    <source>
        <dbReference type="Proteomes" id="UP000032900"/>
    </source>
</evidence>
<gene>
    <name evidence="1" type="ORF">JCM15548_13552</name>
</gene>
<dbReference type="STRING" id="1236989.JCM15548_13552"/>
<reference evidence="1 2" key="1">
    <citation type="journal article" date="2015" name="Microbes Environ.">
        <title>Distribution and evolution of nitrogen fixation genes in the phylum bacteroidetes.</title>
        <authorList>
            <person name="Inoue J."/>
            <person name="Oshima K."/>
            <person name="Suda W."/>
            <person name="Sakamoto M."/>
            <person name="Iino T."/>
            <person name="Noda S."/>
            <person name="Hongoh Y."/>
            <person name="Hattori M."/>
            <person name="Ohkuma M."/>
        </authorList>
    </citation>
    <scope>NUCLEOTIDE SEQUENCE [LARGE SCALE GENOMIC DNA]</scope>
    <source>
        <strain evidence="1">JCM 15548</strain>
    </source>
</reference>
<dbReference type="Proteomes" id="UP000032900">
    <property type="component" value="Unassembled WGS sequence"/>
</dbReference>
<proteinExistence type="predicted"/>
<comment type="caution">
    <text evidence="1">The sequence shown here is derived from an EMBL/GenBank/DDBJ whole genome shotgun (WGS) entry which is preliminary data.</text>
</comment>
<name>A0A0E9M254_9BACT</name>
<keyword evidence="2" id="KW-1185">Reference proteome</keyword>
<protein>
    <recommendedName>
        <fullName evidence="3">ATP-grasp domain-containing protein</fullName>
    </recommendedName>
</protein>
<dbReference type="RefSeq" id="WP_062127072.1">
    <property type="nucleotide sequence ID" value="NZ_BAZW01000041.1"/>
</dbReference>
<dbReference type="OrthoDB" id="5291617at2"/>
<dbReference type="EMBL" id="BAZW01000041">
    <property type="protein sequence ID" value="GAO31205.1"/>
    <property type="molecule type" value="Genomic_DNA"/>
</dbReference>
<organism evidence="1 2">
    <name type="scientific">Geofilum rubicundum JCM 15548</name>
    <dbReference type="NCBI Taxonomy" id="1236989"/>
    <lineage>
        <taxon>Bacteria</taxon>
        <taxon>Pseudomonadati</taxon>
        <taxon>Bacteroidota</taxon>
        <taxon>Bacteroidia</taxon>
        <taxon>Marinilabiliales</taxon>
        <taxon>Marinilabiliaceae</taxon>
        <taxon>Geofilum</taxon>
    </lineage>
</organism>
<accession>A0A0E9M254</accession>
<dbReference type="AlphaFoldDB" id="A0A0E9M254"/>
<evidence type="ECO:0008006" key="3">
    <source>
        <dbReference type="Google" id="ProtNLM"/>
    </source>
</evidence>
<evidence type="ECO:0000313" key="1">
    <source>
        <dbReference type="EMBL" id="GAO31205.1"/>
    </source>
</evidence>